<feature type="region of interest" description="Disordered" evidence="3">
    <location>
        <begin position="512"/>
        <end position="591"/>
    </location>
</feature>
<proteinExistence type="predicted"/>
<dbReference type="InterPro" id="IPR011684">
    <property type="entry name" value="NAB"/>
</dbReference>
<dbReference type="InterPro" id="IPR056888">
    <property type="entry name" value="NET2A-D/KIP1-like_dom"/>
</dbReference>
<keyword evidence="6" id="KW-1185">Reference proteome</keyword>
<evidence type="ECO:0000256" key="2">
    <source>
        <dbReference type="SAM" id="Coils"/>
    </source>
</evidence>
<feature type="compositionally biased region" description="Polar residues" evidence="3">
    <location>
        <begin position="561"/>
        <end position="576"/>
    </location>
</feature>
<evidence type="ECO:0000259" key="4">
    <source>
        <dbReference type="PROSITE" id="PS51774"/>
    </source>
</evidence>
<dbReference type="InterPro" id="IPR056889">
    <property type="entry name" value="NET2A-D/KIP1-like_C"/>
</dbReference>
<name>A0ABQ7UVG8_SOLTU</name>
<gene>
    <name evidence="5" type="ORF">KY290_025499</name>
</gene>
<sequence>MPHPPFSRRGSFKNILPSSDPTYEITSEEVSRNNKMLQRAASNAYSWWAASHIRTKQSKWLEQSLQDMQEKVESVVKLIEEDGDSFAKRAEMYYKKRPELINFVEESYRAYRSLAERYDHLSKELQAANNTIAAVFPEQIQLAMEEEDEYGAPRTPKFTPQFPTSSGSNVPKVPKAPIKQLKGLITSASKKLQGKKSSKQIDASKNVPKSGLQKNEALDEIDKLQKDILALQTVKEFVKSSYESGLSKYKGIESQIMEKQQKICKLEDEFGEGRVIDDNDARTLMAEAALKTCLETLAQLQEKQQRSTRDAIKEFEKIEDVSKKLKSFKHKHLGDQIDETKKYNAAKEAAESQSLSQELSKEIESLQDKIKEQFDTSSMSSLTVTQLAEKIDELVSEIVSLETAVSAQTVLIDRVRSEGDDLQSQIHVLEDDKEPLTDDDSKQNLKISVMDMEDKLHCIQNLNKDVEYQNSSFQTYFTTARTSLNCLAEKLSSVKPDEEVQDEEESSVVIVKSQEEPRKQQVHQNASEVISKTEHQEVRKEESSLKIVSNKEGEVIETTKSHSNSKLLEPTQVENKVQSHEDEEKGDEPNWQELLSSRLEDREKTLLEEYTTVLRNYKDVKKKLSGKEKKDRDTEFEVTLQMRELKTAIAKRDEEINSLRGKLNVLQGDNVTESKALESEKQAASNPSDDQSLKKSEDVAETEDKDNHNDQDNTMINEHTSRSPFEEKFRLEIDAILDENLEFWLRFSSTFHQIQKFKTTVQDLQSEISKLREKEVEEGNNTNADMKSEIRPLYKHMREIQNELAVWLKQTIPLKDEMKRRSSTLCRIQEEITKALKDGVEEDEIRFSSHQAAKFQGEVLNMKQENTKVKKELEAGVDHINTLQLDVEKTVTKLEKEYGLAGGNPQQVNNSAGGAIPLRSFIFGTKPKKQRRSVFSSFQNNRKALWAGAPL</sequence>
<comment type="caution">
    <text evidence="5">The sequence shown here is derived from an EMBL/GenBank/DDBJ whole genome shotgun (WGS) entry which is preliminary data.</text>
</comment>
<dbReference type="Pfam" id="PF07765">
    <property type="entry name" value="KIP1"/>
    <property type="match status" value="1"/>
</dbReference>
<dbReference type="PANTHER" id="PTHR31631">
    <property type="entry name" value="PROTEIN NETWORKED 2D"/>
    <property type="match status" value="1"/>
</dbReference>
<feature type="region of interest" description="Disordered" evidence="3">
    <location>
        <begin position="189"/>
        <end position="211"/>
    </location>
</feature>
<evidence type="ECO:0000256" key="3">
    <source>
        <dbReference type="SAM" id="MobiDB-lite"/>
    </source>
</evidence>
<dbReference type="Pfam" id="PF25014">
    <property type="entry name" value="NET2A"/>
    <property type="match status" value="1"/>
</dbReference>
<feature type="compositionally biased region" description="Basic and acidic residues" evidence="3">
    <location>
        <begin position="531"/>
        <end position="560"/>
    </location>
</feature>
<feature type="region of interest" description="Disordered" evidence="3">
    <location>
        <begin position="1"/>
        <end position="20"/>
    </location>
</feature>
<dbReference type="Pfam" id="PF24918">
    <property type="entry name" value="NET2A_C"/>
    <property type="match status" value="1"/>
</dbReference>
<reference evidence="5 6" key="1">
    <citation type="journal article" date="2021" name="bioRxiv">
        <title>Chromosome-scale and haplotype-resolved genome assembly of a tetraploid potato cultivar.</title>
        <authorList>
            <person name="Sun H."/>
            <person name="Jiao W.-B."/>
            <person name="Krause K."/>
            <person name="Campoy J.A."/>
            <person name="Goel M."/>
            <person name="Folz-Donahue K."/>
            <person name="Kukat C."/>
            <person name="Huettel B."/>
            <person name="Schneeberger K."/>
        </authorList>
    </citation>
    <scope>NUCLEOTIDE SEQUENCE [LARGE SCALE GENOMIC DNA]</scope>
    <source>
        <strain evidence="5">SolTubOtavaFocal</strain>
        <tissue evidence="5">Leaves</tissue>
    </source>
</reference>
<feature type="coiled-coil region" evidence="2">
    <location>
        <begin position="754"/>
        <end position="781"/>
    </location>
</feature>
<keyword evidence="1 2" id="KW-0175">Coiled coil</keyword>
<feature type="region of interest" description="Disordered" evidence="3">
    <location>
        <begin position="150"/>
        <end position="173"/>
    </location>
</feature>
<organism evidence="5 6">
    <name type="scientific">Solanum tuberosum</name>
    <name type="common">Potato</name>
    <dbReference type="NCBI Taxonomy" id="4113"/>
    <lineage>
        <taxon>Eukaryota</taxon>
        <taxon>Viridiplantae</taxon>
        <taxon>Streptophyta</taxon>
        <taxon>Embryophyta</taxon>
        <taxon>Tracheophyta</taxon>
        <taxon>Spermatophyta</taxon>
        <taxon>Magnoliopsida</taxon>
        <taxon>eudicotyledons</taxon>
        <taxon>Gunneridae</taxon>
        <taxon>Pentapetalae</taxon>
        <taxon>asterids</taxon>
        <taxon>lamiids</taxon>
        <taxon>Solanales</taxon>
        <taxon>Solanaceae</taxon>
        <taxon>Solanoideae</taxon>
        <taxon>Solaneae</taxon>
        <taxon>Solanum</taxon>
    </lineage>
</organism>
<feature type="region of interest" description="Disordered" evidence="3">
    <location>
        <begin position="676"/>
        <end position="721"/>
    </location>
</feature>
<protein>
    <recommendedName>
        <fullName evidence="4">NAB domain-containing protein</fullName>
    </recommendedName>
</protein>
<accession>A0ABQ7UVG8</accession>
<dbReference type="Proteomes" id="UP000826656">
    <property type="component" value="Unassembled WGS sequence"/>
</dbReference>
<dbReference type="EMBL" id="JAIVGD010000018">
    <property type="protein sequence ID" value="KAH0755229.1"/>
    <property type="molecule type" value="Genomic_DNA"/>
</dbReference>
<feature type="coiled-coil region" evidence="2">
    <location>
        <begin position="349"/>
        <end position="432"/>
    </location>
</feature>
<feature type="domain" description="NAB" evidence="4">
    <location>
        <begin position="45"/>
        <end position="125"/>
    </location>
</feature>
<dbReference type="PANTHER" id="PTHR31631:SF9">
    <property type="entry name" value="KINASE-INTERACTING PROTEIN 1-LIKE"/>
    <property type="match status" value="1"/>
</dbReference>
<evidence type="ECO:0000313" key="5">
    <source>
        <dbReference type="EMBL" id="KAH0755229.1"/>
    </source>
</evidence>
<evidence type="ECO:0000313" key="6">
    <source>
        <dbReference type="Proteomes" id="UP000826656"/>
    </source>
</evidence>
<evidence type="ECO:0000256" key="1">
    <source>
        <dbReference type="ARBA" id="ARBA00023054"/>
    </source>
</evidence>
<dbReference type="PROSITE" id="PS51774">
    <property type="entry name" value="NAB"/>
    <property type="match status" value="1"/>
</dbReference>